<keyword evidence="1" id="KW-1133">Transmembrane helix</keyword>
<sequence>MFTLCPPAIIYIIFSSIQIIIDLFKGLYNTAFMKFSIAILITLLLNGLCEQGLGVISWIIVFVPFILMTFVTAMLLYIFGMDAAKGASSNINNITNDSIYIIKTPEIKTTSKSVTVTKTTVPTYSSSPAYESFIN</sequence>
<dbReference type="EMBL" id="MN739045">
    <property type="protein sequence ID" value="QHS85622.1"/>
    <property type="molecule type" value="Genomic_DNA"/>
</dbReference>
<accession>A0A6C0B0K0</accession>
<name>A0A6C0B0K0_9ZZZZ</name>
<organism evidence="2">
    <name type="scientific">viral metagenome</name>
    <dbReference type="NCBI Taxonomy" id="1070528"/>
    <lineage>
        <taxon>unclassified sequences</taxon>
        <taxon>metagenomes</taxon>
        <taxon>organismal metagenomes</taxon>
    </lineage>
</organism>
<protein>
    <submittedName>
        <fullName evidence="2">Uncharacterized protein</fullName>
    </submittedName>
</protein>
<dbReference type="AlphaFoldDB" id="A0A6C0B0K0"/>
<evidence type="ECO:0000256" key="1">
    <source>
        <dbReference type="SAM" id="Phobius"/>
    </source>
</evidence>
<reference evidence="2" key="1">
    <citation type="journal article" date="2020" name="Nature">
        <title>Giant virus diversity and host interactions through global metagenomics.</title>
        <authorList>
            <person name="Schulz F."/>
            <person name="Roux S."/>
            <person name="Paez-Espino D."/>
            <person name="Jungbluth S."/>
            <person name="Walsh D.A."/>
            <person name="Denef V.J."/>
            <person name="McMahon K.D."/>
            <person name="Konstantinidis K.T."/>
            <person name="Eloe-Fadrosh E.A."/>
            <person name="Kyrpides N.C."/>
            <person name="Woyke T."/>
        </authorList>
    </citation>
    <scope>NUCLEOTIDE SEQUENCE</scope>
    <source>
        <strain evidence="2">GVMAG-M-3300009182-78</strain>
    </source>
</reference>
<feature type="transmembrane region" description="Helical" evidence="1">
    <location>
        <begin position="6"/>
        <end position="24"/>
    </location>
</feature>
<feature type="transmembrane region" description="Helical" evidence="1">
    <location>
        <begin position="55"/>
        <end position="79"/>
    </location>
</feature>
<proteinExistence type="predicted"/>
<feature type="transmembrane region" description="Helical" evidence="1">
    <location>
        <begin position="31"/>
        <end position="49"/>
    </location>
</feature>
<evidence type="ECO:0000313" key="2">
    <source>
        <dbReference type="EMBL" id="QHS85622.1"/>
    </source>
</evidence>
<keyword evidence="1" id="KW-0472">Membrane</keyword>
<keyword evidence="1" id="KW-0812">Transmembrane</keyword>